<gene>
    <name evidence="3" type="ORF">CCYN74_270026</name>
</gene>
<dbReference type="AlphaFoldDB" id="A0A0B7HIQ8"/>
<accession>A0A0B7HIQ8</accession>
<proteinExistence type="predicted"/>
<organism evidence="3 4">
    <name type="scientific">Capnocytophaga cynodegmi</name>
    <dbReference type="NCBI Taxonomy" id="28189"/>
    <lineage>
        <taxon>Bacteria</taxon>
        <taxon>Pseudomonadati</taxon>
        <taxon>Bacteroidota</taxon>
        <taxon>Flavobacteriia</taxon>
        <taxon>Flavobacteriales</taxon>
        <taxon>Flavobacteriaceae</taxon>
        <taxon>Capnocytophaga</taxon>
    </lineage>
</organism>
<protein>
    <recommendedName>
        <fullName evidence="5">BIG2 domain-containing protein</fullName>
    </recommendedName>
</protein>
<reference evidence="3 4" key="1">
    <citation type="submission" date="2015-01" db="EMBL/GenBank/DDBJ databases">
        <authorList>
            <person name="MANFREDI Pablo"/>
        </authorList>
    </citation>
    <scope>NUCLEOTIDE SEQUENCE [LARGE SCALE GENOMIC DNA]</scope>
    <source>
        <strain evidence="3 4">Ccy74</strain>
    </source>
</reference>
<dbReference type="OrthoDB" id="1151435at2"/>
<keyword evidence="1" id="KW-0433">Leucine-rich repeat</keyword>
<dbReference type="GO" id="GO:0035591">
    <property type="term" value="F:signaling adaptor activity"/>
    <property type="evidence" value="ECO:0007669"/>
    <property type="project" value="TreeGrafter"/>
</dbReference>
<dbReference type="EMBL" id="CDOG01000020">
    <property type="protein sequence ID" value="CEN37767.1"/>
    <property type="molecule type" value="Genomic_DNA"/>
</dbReference>
<evidence type="ECO:0000256" key="2">
    <source>
        <dbReference type="ARBA" id="ARBA00022737"/>
    </source>
</evidence>
<dbReference type="InterPro" id="IPR052574">
    <property type="entry name" value="CDIRP"/>
</dbReference>
<evidence type="ECO:0000313" key="4">
    <source>
        <dbReference type="Proteomes" id="UP000038083"/>
    </source>
</evidence>
<name>A0A0B7HIQ8_9FLAO</name>
<dbReference type="InterPro" id="IPR032675">
    <property type="entry name" value="LRR_dom_sf"/>
</dbReference>
<dbReference type="SUPFAM" id="SSF52058">
    <property type="entry name" value="L domain-like"/>
    <property type="match status" value="1"/>
</dbReference>
<dbReference type="PROSITE" id="PS51257">
    <property type="entry name" value="PROKAR_LIPOPROTEIN"/>
    <property type="match status" value="1"/>
</dbReference>
<evidence type="ECO:0000256" key="1">
    <source>
        <dbReference type="ARBA" id="ARBA00022614"/>
    </source>
</evidence>
<evidence type="ECO:0008006" key="5">
    <source>
        <dbReference type="Google" id="ProtNLM"/>
    </source>
</evidence>
<dbReference type="Gene3D" id="3.80.10.10">
    <property type="entry name" value="Ribonuclease Inhibitor"/>
    <property type="match status" value="1"/>
</dbReference>
<sequence length="452" mass="50744">MKRVFLYVVMLLLSIITTSCVVISPIDNLKLSTSEVTAEIEDYTTCTIESGSGDYAVFVANTNIATATLSGTTVIVEGINKGETSVKVVDKQTNQEAIVKAKITDLVYRMTFTTTKAIGEKIKLAIVAGEDPNNVWLDLNNNGLRDEGEGMREGESLVQAEGGSDVYVEGESSIYWDYYQSFPVGYAYKLKSQTVTIYGKVTHINFLNSRDWGAPRSYATYEDIRNSTFLENYAIELTSLKVNKNKALKYLRCTFTGISELDLSGMTELIVLDCSENKLTSLDVSNLTNLKLLRCAKNQLTSLDTSKLNLKVLNCRENQLTSLDLRNSKELYQLYCDNNQLTSLDIHKFTKGSGNVLLYYYLIDLSCYENKLKGVAMKNLINNLPYGLVTRGNDAPYERRYFYAKVNSATEQNEISTENLREAENKDWCVMVSDDGANWPNCPRVLDPDPYE</sequence>
<keyword evidence="2" id="KW-0677">Repeat</keyword>
<dbReference type="PANTHER" id="PTHR47566">
    <property type="match status" value="1"/>
</dbReference>
<evidence type="ECO:0000313" key="3">
    <source>
        <dbReference type="EMBL" id="CEN37767.1"/>
    </source>
</evidence>
<dbReference type="Proteomes" id="UP000038083">
    <property type="component" value="Unassembled WGS sequence"/>
</dbReference>
<dbReference type="PANTHER" id="PTHR47566:SF1">
    <property type="entry name" value="PROTEIN NUD1"/>
    <property type="match status" value="1"/>
</dbReference>
<dbReference type="RefSeq" id="WP_018279485.1">
    <property type="nucleotide sequence ID" value="NZ_CDOF01000070.1"/>
</dbReference>